<evidence type="ECO:0000256" key="1">
    <source>
        <dbReference type="SAM" id="Phobius"/>
    </source>
</evidence>
<evidence type="ECO:0008006" key="6">
    <source>
        <dbReference type="Google" id="ProtNLM"/>
    </source>
</evidence>
<reference evidence="3 5" key="2">
    <citation type="submission" date="2013-03" db="EMBL/GenBank/DDBJ databases">
        <title>The Genome Sequence of Enterococcus gilvus ATCC BAA-350 (PacBio/Illumina hybrid assembly).</title>
        <authorList>
            <consortium name="The Broad Institute Genomics Platform"/>
            <consortium name="The Broad Institute Genome Sequencing Center for Infectious Disease"/>
            <person name="Earl A."/>
            <person name="Russ C."/>
            <person name="Gilmore M."/>
            <person name="Surin D."/>
            <person name="Walker B."/>
            <person name="Young S."/>
            <person name="Zeng Q."/>
            <person name="Gargeya S."/>
            <person name="Fitzgerald M."/>
            <person name="Haas B."/>
            <person name="Abouelleil A."/>
            <person name="Allen A.W."/>
            <person name="Alvarado L."/>
            <person name="Arachchi H.M."/>
            <person name="Berlin A.M."/>
            <person name="Chapman S.B."/>
            <person name="Gainer-Dewar J."/>
            <person name="Goldberg J."/>
            <person name="Griggs A."/>
            <person name="Gujja S."/>
            <person name="Hansen M."/>
            <person name="Howarth C."/>
            <person name="Imamovic A."/>
            <person name="Ireland A."/>
            <person name="Larimer J."/>
            <person name="McCowan C."/>
            <person name="Murphy C."/>
            <person name="Pearson M."/>
            <person name="Poon T.W."/>
            <person name="Priest M."/>
            <person name="Roberts A."/>
            <person name="Saif S."/>
            <person name="Shea T."/>
            <person name="Sisk P."/>
            <person name="Sykes S."/>
            <person name="Wortman J."/>
            <person name="Nusbaum C."/>
            <person name="Birren B."/>
        </authorList>
    </citation>
    <scope>NUCLEOTIDE SEQUENCE [LARGE SCALE GENOMIC DNA]</scope>
    <source>
        <strain evidence="3 5">ATCC BAA-350</strain>
    </source>
</reference>
<name>R2XWM1_9ENTE</name>
<dbReference type="PROSITE" id="PS51257">
    <property type="entry name" value="PROKAR_LIPOPROTEIN"/>
    <property type="match status" value="1"/>
</dbReference>
<sequence length="215" mass="23998">MIKLYYLLENSIKNLTRSSGILASLALSCLSSFIAFSFLTISLFFSHWHDHAVREAASHGGMAIMDLISPSGMLTTVFKHCSTFLAVLCLIVTLSAIRRLFFHMANDQRASFKTMSLLGETTPFISLEFSLQSIYVALSSLMIGALSAELVLEKLFHYSLSFGSLKVIVATFHIDHKIHVLILLAGSLYIGCRVFLFVQKYLHSFFDNLKTELDG</sequence>
<gene>
    <name evidence="3" type="ORF">I592_03328</name>
    <name evidence="2" type="ORF">UKC_00119</name>
</gene>
<accession>R2XWM1</accession>
<dbReference type="Proteomes" id="UP000014160">
    <property type="component" value="Unassembled WGS sequence"/>
</dbReference>
<dbReference type="PATRIC" id="fig|1158614.3.peg.105"/>
<protein>
    <recommendedName>
        <fullName evidence="6">ABC3 transporter permease protein domain-containing protein</fullName>
    </recommendedName>
</protein>
<keyword evidence="1" id="KW-0472">Membrane</keyword>
<feature type="transmembrane region" description="Helical" evidence="1">
    <location>
        <begin position="21"/>
        <end position="45"/>
    </location>
</feature>
<dbReference type="EMBL" id="AJDQ01000002">
    <property type="protein sequence ID" value="EOI58933.1"/>
    <property type="molecule type" value="Genomic_DNA"/>
</dbReference>
<keyword evidence="5" id="KW-1185">Reference proteome</keyword>
<evidence type="ECO:0000313" key="3">
    <source>
        <dbReference type="EMBL" id="EOW79190.1"/>
    </source>
</evidence>
<reference evidence="2 4" key="1">
    <citation type="submission" date="2013-02" db="EMBL/GenBank/DDBJ databases">
        <title>The Genome Sequence of Enterococcus gilvus ATCC BAA-350.</title>
        <authorList>
            <consortium name="The Broad Institute Genome Sequencing Platform"/>
            <consortium name="The Broad Institute Genome Sequencing Center for Infectious Disease"/>
            <person name="Earl A.M."/>
            <person name="Gilmore M.S."/>
            <person name="Lebreton F."/>
            <person name="Walker B."/>
            <person name="Young S.K."/>
            <person name="Zeng Q."/>
            <person name="Gargeya S."/>
            <person name="Fitzgerald M."/>
            <person name="Haas B."/>
            <person name="Abouelleil A."/>
            <person name="Alvarado L."/>
            <person name="Arachchi H.M."/>
            <person name="Berlin A.M."/>
            <person name="Chapman S.B."/>
            <person name="Dewar J."/>
            <person name="Goldberg J."/>
            <person name="Griggs A."/>
            <person name="Gujja S."/>
            <person name="Hansen M."/>
            <person name="Howarth C."/>
            <person name="Imamovic A."/>
            <person name="Larimer J."/>
            <person name="McCowan C."/>
            <person name="Murphy C."/>
            <person name="Neiman D."/>
            <person name="Pearson M."/>
            <person name="Priest M."/>
            <person name="Roberts A."/>
            <person name="Saif S."/>
            <person name="Shea T."/>
            <person name="Sisk P."/>
            <person name="Sykes S."/>
            <person name="Wortman J."/>
            <person name="Nusbaum C."/>
            <person name="Birren B."/>
        </authorList>
    </citation>
    <scope>NUCLEOTIDE SEQUENCE [LARGE SCALE GENOMIC DNA]</scope>
    <source>
        <strain evidence="2 4">ATCC BAA-350</strain>
    </source>
</reference>
<dbReference type="Proteomes" id="UP000013750">
    <property type="component" value="Unassembled WGS sequence"/>
</dbReference>
<feature type="transmembrane region" description="Helical" evidence="1">
    <location>
        <begin position="181"/>
        <end position="202"/>
    </location>
</feature>
<evidence type="ECO:0000313" key="5">
    <source>
        <dbReference type="Proteomes" id="UP000014160"/>
    </source>
</evidence>
<keyword evidence="1" id="KW-1133">Transmembrane helix</keyword>
<evidence type="ECO:0000313" key="4">
    <source>
        <dbReference type="Proteomes" id="UP000013750"/>
    </source>
</evidence>
<dbReference type="AlphaFoldDB" id="R2XWM1"/>
<organism evidence="2 4">
    <name type="scientific">Enterococcus gilvus ATCC BAA-350</name>
    <dbReference type="NCBI Taxonomy" id="1158614"/>
    <lineage>
        <taxon>Bacteria</taxon>
        <taxon>Bacillati</taxon>
        <taxon>Bacillota</taxon>
        <taxon>Bacilli</taxon>
        <taxon>Lactobacillales</taxon>
        <taxon>Enterococcaceae</taxon>
        <taxon>Enterococcus</taxon>
    </lineage>
</organism>
<keyword evidence="1" id="KW-0812">Transmembrane</keyword>
<feature type="transmembrane region" description="Helical" evidence="1">
    <location>
        <begin position="77"/>
        <end position="101"/>
    </location>
</feature>
<dbReference type="RefSeq" id="WP_010778570.1">
    <property type="nucleotide sequence ID" value="NZ_ASWH01000002.1"/>
</dbReference>
<dbReference type="EMBL" id="ASWH01000002">
    <property type="protein sequence ID" value="EOW79190.1"/>
    <property type="molecule type" value="Genomic_DNA"/>
</dbReference>
<dbReference type="HOGENOM" id="CLU_1281549_0_0_9"/>
<evidence type="ECO:0000313" key="2">
    <source>
        <dbReference type="EMBL" id="EOI58933.1"/>
    </source>
</evidence>
<comment type="caution">
    <text evidence="2">The sequence shown here is derived from an EMBL/GenBank/DDBJ whole genome shotgun (WGS) entry which is preliminary data.</text>
</comment>
<proteinExistence type="predicted"/>